<dbReference type="InterPro" id="IPR013022">
    <property type="entry name" value="Xyl_isomerase-like_TIM-brl"/>
</dbReference>
<dbReference type="RefSeq" id="WP_275120122.1">
    <property type="nucleotide sequence ID" value="NZ_JAOTPO010000017.1"/>
</dbReference>
<gene>
    <name evidence="10" type="ORF">N7Z68_19415</name>
</gene>
<dbReference type="PANTHER" id="PTHR21445:SF0">
    <property type="entry name" value="APURINIC-APYRIMIDINIC ENDONUCLEASE"/>
    <property type="match status" value="1"/>
</dbReference>
<feature type="domain" description="Xylose isomerase-like TIM barrel" evidence="9">
    <location>
        <begin position="19"/>
        <end position="273"/>
    </location>
</feature>
<dbReference type="InterPro" id="IPR018246">
    <property type="entry name" value="AP_endonuc_F2_Zn_BS"/>
</dbReference>
<evidence type="ECO:0000313" key="10">
    <source>
        <dbReference type="EMBL" id="MDE5415520.1"/>
    </source>
</evidence>
<evidence type="ECO:0000256" key="7">
    <source>
        <dbReference type="ARBA" id="ARBA00022833"/>
    </source>
</evidence>
<evidence type="ECO:0000256" key="6">
    <source>
        <dbReference type="ARBA" id="ARBA00022801"/>
    </source>
</evidence>
<evidence type="ECO:0000256" key="4">
    <source>
        <dbReference type="ARBA" id="ARBA00022723"/>
    </source>
</evidence>
<evidence type="ECO:0000313" key="11">
    <source>
        <dbReference type="Proteomes" id="UP001148125"/>
    </source>
</evidence>
<dbReference type="Gene3D" id="3.20.20.150">
    <property type="entry name" value="Divalent-metal-dependent TIM barrel enzymes"/>
    <property type="match status" value="1"/>
</dbReference>
<organism evidence="10 11">
    <name type="scientific">Alkalihalobacterium chitinilyticum</name>
    <dbReference type="NCBI Taxonomy" id="2980103"/>
    <lineage>
        <taxon>Bacteria</taxon>
        <taxon>Bacillati</taxon>
        <taxon>Bacillota</taxon>
        <taxon>Bacilli</taxon>
        <taxon>Bacillales</taxon>
        <taxon>Bacillaceae</taxon>
        <taxon>Alkalihalobacterium</taxon>
    </lineage>
</organism>
<evidence type="ECO:0000256" key="5">
    <source>
        <dbReference type="ARBA" id="ARBA00022763"/>
    </source>
</evidence>
<keyword evidence="6 10" id="KW-0378">Hydrolase</keyword>
<dbReference type="Pfam" id="PF01261">
    <property type="entry name" value="AP_endonuc_2"/>
    <property type="match status" value="1"/>
</dbReference>
<dbReference type="EMBL" id="JAOTPO010000017">
    <property type="protein sequence ID" value="MDE5415520.1"/>
    <property type="molecule type" value="Genomic_DNA"/>
</dbReference>
<dbReference type="PROSITE" id="PS00730">
    <property type="entry name" value="AP_NUCLEASE_F2_2"/>
    <property type="match status" value="1"/>
</dbReference>
<sequence length="280" mass="31899">MYVGSHISIRNGYYEAAKTAHRMGASAFQYFPKNPRSLKVKDFDVEDAKQCGAFCKEHNIKTIAHTPYPTKLIPEDPKDEAQIVASIINDLEIAEACGSIGIVVHFGTTKKLELLEGYQKMIEMLDRVLLDWEGDTLLLIENNAGAGMDMGITFEEMIQIRKLSDYPEKIGFCFDTCHAYASGIWNGENWSELKAKGEELEYFTHLKAIHFNNSKYSYGARKDRHANITSGHITKKQWLTLLDMDIIKDIPIILETPNDEPDIHEKEIQIIKEWIATTKK</sequence>
<keyword evidence="7" id="KW-0862">Zinc</keyword>
<dbReference type="PROSITE" id="PS51432">
    <property type="entry name" value="AP_NUCLEASE_F2_4"/>
    <property type="match status" value="1"/>
</dbReference>
<dbReference type="InterPro" id="IPR001719">
    <property type="entry name" value="AP_endonuc_2"/>
</dbReference>
<keyword evidence="5" id="KW-0227">DNA damage</keyword>
<dbReference type="GO" id="GO:0008833">
    <property type="term" value="F:deoxyribonuclease IV (phage-T4-induced) activity"/>
    <property type="evidence" value="ECO:0007669"/>
    <property type="project" value="UniProtKB-EC"/>
</dbReference>
<protein>
    <submittedName>
        <fullName evidence="10">Deoxyribonuclease IV</fullName>
        <ecNumber evidence="10">3.1.21.2</ecNumber>
    </submittedName>
</protein>
<dbReference type="NCBIfam" id="TIGR00587">
    <property type="entry name" value="nfo"/>
    <property type="match status" value="1"/>
</dbReference>
<keyword evidence="3" id="KW-0540">Nuclease</keyword>
<comment type="caution">
    <text evidence="10">The sequence shown here is derived from an EMBL/GenBank/DDBJ whole genome shotgun (WGS) entry which is preliminary data.</text>
</comment>
<accession>A0ABT5VJ95</accession>
<evidence type="ECO:0000259" key="9">
    <source>
        <dbReference type="Pfam" id="PF01261"/>
    </source>
</evidence>
<proteinExistence type="inferred from homology"/>
<evidence type="ECO:0000256" key="3">
    <source>
        <dbReference type="ARBA" id="ARBA00022722"/>
    </source>
</evidence>
<keyword evidence="4" id="KW-0479">Metal-binding</keyword>
<evidence type="ECO:0000256" key="1">
    <source>
        <dbReference type="ARBA" id="ARBA00001947"/>
    </source>
</evidence>
<comment type="similarity">
    <text evidence="2">Belongs to the AP endonuclease 2 family.</text>
</comment>
<dbReference type="SMART" id="SM00518">
    <property type="entry name" value="AP2Ec"/>
    <property type="match status" value="1"/>
</dbReference>
<keyword evidence="11" id="KW-1185">Reference proteome</keyword>
<name>A0ABT5VJ95_9BACI</name>
<evidence type="ECO:0000256" key="8">
    <source>
        <dbReference type="ARBA" id="ARBA00023204"/>
    </source>
</evidence>
<comment type="cofactor">
    <cofactor evidence="1">
        <name>Zn(2+)</name>
        <dbReference type="ChEBI" id="CHEBI:29105"/>
    </cofactor>
</comment>
<dbReference type="EC" id="3.1.21.2" evidence="10"/>
<dbReference type="PANTHER" id="PTHR21445">
    <property type="entry name" value="ENDONUCLEASE IV ENDODEOXYRIBONUCLEASE IV"/>
    <property type="match status" value="1"/>
</dbReference>
<dbReference type="InterPro" id="IPR036237">
    <property type="entry name" value="Xyl_isomerase-like_sf"/>
</dbReference>
<keyword evidence="8" id="KW-0234">DNA repair</keyword>
<dbReference type="Proteomes" id="UP001148125">
    <property type="component" value="Unassembled WGS sequence"/>
</dbReference>
<evidence type="ECO:0000256" key="2">
    <source>
        <dbReference type="ARBA" id="ARBA00005340"/>
    </source>
</evidence>
<reference evidence="10" key="1">
    <citation type="submission" date="2024-05" db="EMBL/GenBank/DDBJ databases">
        <title>Alkalihalobacillus sp. strain MEB203 novel alkaliphilic bacterium from Lonar Lake, India.</title>
        <authorList>
            <person name="Joshi A."/>
            <person name="Thite S."/>
            <person name="Mengade P."/>
        </authorList>
    </citation>
    <scope>NUCLEOTIDE SEQUENCE</scope>
    <source>
        <strain evidence="10">MEB 203</strain>
    </source>
</reference>
<dbReference type="SUPFAM" id="SSF51658">
    <property type="entry name" value="Xylose isomerase-like"/>
    <property type="match status" value="1"/>
</dbReference>